<name>A0A9W3JLX0_BACTU</name>
<proteinExistence type="predicted"/>
<dbReference type="EMBL" id="CP003755">
    <property type="protein sequence ID" value="AFQ19897.1"/>
    <property type="molecule type" value="Genomic_DNA"/>
</dbReference>
<sequence length="194" mass="23149">MTHTTNLHIITKKETGQTFDISELMEMQRKLDKRIGYKGNDKLDMLFRALLVEIGEAWNETRAFKMWSVGFGTSKEGLLEELVDGFYFLLNIVIELDRYTLKRRIAATFCEQYIMKKNVRNVNMLFEWYMQDILTAKRAWCQYRDLNVTLTHLHKAFGIFFRLCYLYGYTYDDIVHAYKEKNAKNFTRQEKGTN</sequence>
<evidence type="ECO:0000313" key="1">
    <source>
        <dbReference type="EMBL" id="AFQ19897.1"/>
    </source>
</evidence>
<protein>
    <recommendedName>
        <fullName evidence="3">dUTPase</fullName>
    </recommendedName>
</protein>
<dbReference type="Gene3D" id="1.10.4010.10">
    <property type="entry name" value="Type II deoxyuridine triphosphatase"/>
    <property type="match status" value="1"/>
</dbReference>
<dbReference type="RefSeq" id="WP_000149912.1">
    <property type="nucleotide sequence ID" value="NC_018487.1"/>
</dbReference>
<accession>A0A9W3JLX0</accession>
<dbReference type="PIRSF" id="PIRSF030140">
    <property type="entry name" value="UCP030140"/>
    <property type="match status" value="1"/>
</dbReference>
<dbReference type="InterPro" id="IPR016947">
    <property type="entry name" value="UCP030140"/>
</dbReference>
<evidence type="ECO:0000313" key="2">
    <source>
        <dbReference type="Proteomes" id="UP000005259"/>
    </source>
</evidence>
<keyword evidence="1" id="KW-0614">Plasmid</keyword>
<dbReference type="SUPFAM" id="SSF101386">
    <property type="entry name" value="all-alpha NTP pyrophosphatases"/>
    <property type="match status" value="1"/>
</dbReference>
<dbReference type="CDD" id="cd11527">
    <property type="entry name" value="NTP-PPase_dUTPase"/>
    <property type="match status" value="1"/>
</dbReference>
<geneLocation type="plasmid" evidence="1 2">
    <name>p03</name>
</geneLocation>
<organism evidence="1 2">
    <name type="scientific">Bacillus thuringiensis HD-771</name>
    <dbReference type="NCBI Taxonomy" id="1218175"/>
    <lineage>
        <taxon>Bacteria</taxon>
        <taxon>Bacillati</taxon>
        <taxon>Bacillota</taxon>
        <taxon>Bacilli</taxon>
        <taxon>Bacillales</taxon>
        <taxon>Bacillaceae</taxon>
        <taxon>Bacillus</taxon>
        <taxon>Bacillus cereus group</taxon>
    </lineage>
</organism>
<dbReference type="Proteomes" id="UP000005259">
    <property type="component" value="Plasmid p03"/>
</dbReference>
<reference evidence="1 2" key="1">
    <citation type="submission" date="2012-08" db="EMBL/GenBank/DDBJ databases">
        <authorList>
            <person name="Doggett N."/>
            <person name="Teshima H."/>
            <person name="Bruce D."/>
            <person name="Detter J.C."/>
            <person name="Johnson S.L."/>
            <person name="Han C."/>
        </authorList>
    </citation>
    <scope>NUCLEOTIDE SEQUENCE [LARGE SCALE GENOMIC DNA]</scope>
    <source>
        <strain evidence="1 2">HD-771</strain>
        <plasmid evidence="1 2">p03</plasmid>
    </source>
</reference>
<gene>
    <name evidence="1" type="ORF">BTG_32828</name>
</gene>
<dbReference type="InterPro" id="IPR014871">
    <property type="entry name" value="dUTPase/dCTP_pyrophosphatase"/>
</dbReference>
<dbReference type="AlphaFoldDB" id="A0A9W3JLX0"/>
<dbReference type="Pfam" id="PF08761">
    <property type="entry name" value="dUTPase_2"/>
    <property type="match status" value="1"/>
</dbReference>
<dbReference type="KEGG" id="bti:BTG_32828"/>
<evidence type="ECO:0008006" key="3">
    <source>
        <dbReference type="Google" id="ProtNLM"/>
    </source>
</evidence>